<evidence type="ECO:0000313" key="3">
    <source>
        <dbReference type="EMBL" id="RVW68013.1"/>
    </source>
</evidence>
<comment type="caution">
    <text evidence="3">The sequence shown here is derived from an EMBL/GenBank/DDBJ whole genome shotgun (WGS) entry which is preliminary data.</text>
</comment>
<dbReference type="SUPFAM" id="SSF53098">
    <property type="entry name" value="Ribonuclease H-like"/>
    <property type="match status" value="1"/>
</dbReference>
<feature type="compositionally biased region" description="Polar residues" evidence="1">
    <location>
        <begin position="9"/>
        <end position="20"/>
    </location>
</feature>
<accession>A0A438G718</accession>
<evidence type="ECO:0000259" key="2">
    <source>
        <dbReference type="PROSITE" id="PS50994"/>
    </source>
</evidence>
<evidence type="ECO:0000313" key="4">
    <source>
        <dbReference type="Proteomes" id="UP000288805"/>
    </source>
</evidence>
<dbReference type="AlphaFoldDB" id="A0A438G718"/>
<dbReference type="InterPro" id="IPR001584">
    <property type="entry name" value="Integrase_cat-core"/>
</dbReference>
<feature type="domain" description="Integrase catalytic" evidence="2">
    <location>
        <begin position="107"/>
        <end position="188"/>
    </location>
</feature>
<dbReference type="Proteomes" id="UP000288805">
    <property type="component" value="Unassembled WGS sequence"/>
</dbReference>
<dbReference type="PROSITE" id="PS50994">
    <property type="entry name" value="INTEGRASE"/>
    <property type="match status" value="1"/>
</dbReference>
<reference evidence="3 4" key="1">
    <citation type="journal article" date="2018" name="PLoS Genet.">
        <title>Population sequencing reveals clonal diversity and ancestral inbreeding in the grapevine cultivar Chardonnay.</title>
        <authorList>
            <person name="Roach M.J."/>
            <person name="Johnson D.L."/>
            <person name="Bohlmann J."/>
            <person name="van Vuuren H.J."/>
            <person name="Jones S.J."/>
            <person name="Pretorius I.S."/>
            <person name="Schmidt S.A."/>
            <person name="Borneman A.R."/>
        </authorList>
    </citation>
    <scope>NUCLEOTIDE SEQUENCE [LARGE SCALE GENOMIC DNA]</scope>
    <source>
        <strain evidence="4">cv. Chardonnay</strain>
        <tissue evidence="3">Leaf</tissue>
    </source>
</reference>
<organism evidence="3 4">
    <name type="scientific">Vitis vinifera</name>
    <name type="common">Grape</name>
    <dbReference type="NCBI Taxonomy" id="29760"/>
    <lineage>
        <taxon>Eukaryota</taxon>
        <taxon>Viridiplantae</taxon>
        <taxon>Streptophyta</taxon>
        <taxon>Embryophyta</taxon>
        <taxon>Tracheophyta</taxon>
        <taxon>Spermatophyta</taxon>
        <taxon>Magnoliopsida</taxon>
        <taxon>eudicotyledons</taxon>
        <taxon>Gunneridae</taxon>
        <taxon>Pentapetalae</taxon>
        <taxon>rosids</taxon>
        <taxon>Vitales</taxon>
        <taxon>Vitaceae</taxon>
        <taxon>Viteae</taxon>
        <taxon>Vitis</taxon>
    </lineage>
</organism>
<dbReference type="InterPro" id="IPR039537">
    <property type="entry name" value="Retrotran_Ty1/copia-like"/>
</dbReference>
<dbReference type="PANTHER" id="PTHR42648">
    <property type="entry name" value="TRANSPOSASE, PUTATIVE-RELATED"/>
    <property type="match status" value="1"/>
</dbReference>
<dbReference type="GO" id="GO:0003676">
    <property type="term" value="F:nucleic acid binding"/>
    <property type="evidence" value="ECO:0007669"/>
    <property type="project" value="InterPro"/>
</dbReference>
<sequence>MRVDELVGSIQTYEMTQPNSHKPKDSAFKAFENEKKDTKMPYEAQDSPSLKDAKKSMQTKWSDTNYEESASIASKDASRAKLDPAELWHRRLGKQTKSSHKKVEEIRTTRPLDFLHMDLRDPMPTQSRGGKRYVLVVVDDFSRYSFVSFLREKSEVIEHLKSLFNIIQGDIGHPIVRIRSDRVQTATL</sequence>
<protein>
    <recommendedName>
        <fullName evidence="2">Integrase catalytic domain-containing protein</fullName>
    </recommendedName>
</protein>
<dbReference type="Gene3D" id="3.30.420.10">
    <property type="entry name" value="Ribonuclease H-like superfamily/Ribonuclease H"/>
    <property type="match status" value="1"/>
</dbReference>
<proteinExistence type="predicted"/>
<evidence type="ECO:0000256" key="1">
    <source>
        <dbReference type="SAM" id="MobiDB-lite"/>
    </source>
</evidence>
<dbReference type="InterPro" id="IPR012337">
    <property type="entry name" value="RNaseH-like_sf"/>
</dbReference>
<name>A0A438G718_VITVI</name>
<dbReference type="PANTHER" id="PTHR42648:SF21">
    <property type="entry name" value="CYSTEINE-RICH RLK (RECEPTOR-LIKE PROTEIN KINASE) 8"/>
    <property type="match status" value="1"/>
</dbReference>
<gene>
    <name evidence="3" type="ORF">CK203_065163</name>
</gene>
<feature type="compositionally biased region" description="Basic and acidic residues" evidence="1">
    <location>
        <begin position="22"/>
        <end position="40"/>
    </location>
</feature>
<feature type="region of interest" description="Disordered" evidence="1">
    <location>
        <begin position="1"/>
        <end position="62"/>
    </location>
</feature>
<dbReference type="EMBL" id="QGNW01000555">
    <property type="protein sequence ID" value="RVW68013.1"/>
    <property type="molecule type" value="Genomic_DNA"/>
</dbReference>
<dbReference type="GO" id="GO:0015074">
    <property type="term" value="P:DNA integration"/>
    <property type="evidence" value="ECO:0007669"/>
    <property type="project" value="InterPro"/>
</dbReference>
<dbReference type="InterPro" id="IPR036397">
    <property type="entry name" value="RNaseH_sf"/>
</dbReference>